<evidence type="ECO:0000259" key="3">
    <source>
        <dbReference type="PROSITE" id="PS50158"/>
    </source>
</evidence>
<evidence type="ECO:0000313" key="5">
    <source>
        <dbReference type="Proteomes" id="UP000076407"/>
    </source>
</evidence>
<keyword evidence="1" id="KW-0862">Zinc</keyword>
<feature type="domain" description="CCHC-type" evidence="3">
    <location>
        <begin position="352"/>
        <end position="367"/>
    </location>
</feature>
<dbReference type="InterPro" id="IPR036875">
    <property type="entry name" value="Znf_CCHC_sf"/>
</dbReference>
<name>A0A182XQ16_ANOQN</name>
<proteinExistence type="predicted"/>
<dbReference type="AlphaFoldDB" id="A0A182XQ16"/>
<dbReference type="InterPro" id="IPR001878">
    <property type="entry name" value="Znf_CCHC"/>
</dbReference>
<dbReference type="STRING" id="34691.A0A182XQ16"/>
<dbReference type="PROSITE" id="PS50158">
    <property type="entry name" value="ZF_CCHC"/>
    <property type="match status" value="1"/>
</dbReference>
<dbReference type="EnsemblMetazoa" id="AQUA011968-RA">
    <property type="protein sequence ID" value="AQUA011968-PA"/>
    <property type="gene ID" value="AQUA011968"/>
</dbReference>
<dbReference type="VEuPathDB" id="VectorBase:AQUA011968"/>
<accession>A0A182XQ16</accession>
<feature type="compositionally biased region" description="Polar residues" evidence="2">
    <location>
        <begin position="96"/>
        <end position="109"/>
    </location>
</feature>
<dbReference type="GO" id="GO:0003676">
    <property type="term" value="F:nucleic acid binding"/>
    <property type="evidence" value="ECO:0007669"/>
    <property type="project" value="InterPro"/>
</dbReference>
<evidence type="ECO:0000313" key="4">
    <source>
        <dbReference type="EnsemblMetazoa" id="AQUA011968-PA"/>
    </source>
</evidence>
<feature type="compositionally biased region" description="Basic residues" evidence="2">
    <location>
        <begin position="157"/>
        <end position="167"/>
    </location>
</feature>
<keyword evidence="5" id="KW-1185">Reference proteome</keyword>
<reference evidence="4" key="1">
    <citation type="submission" date="2020-05" db="UniProtKB">
        <authorList>
            <consortium name="EnsemblMetazoa"/>
        </authorList>
    </citation>
    <scope>IDENTIFICATION</scope>
    <source>
        <strain evidence="4">SANGQUA</strain>
    </source>
</reference>
<dbReference type="Gene3D" id="4.10.60.10">
    <property type="entry name" value="Zinc finger, CCHC-type"/>
    <property type="match status" value="1"/>
</dbReference>
<feature type="region of interest" description="Disordered" evidence="2">
    <location>
        <begin position="91"/>
        <end position="171"/>
    </location>
</feature>
<feature type="compositionally biased region" description="Basic and acidic residues" evidence="2">
    <location>
        <begin position="127"/>
        <end position="148"/>
    </location>
</feature>
<evidence type="ECO:0000256" key="1">
    <source>
        <dbReference type="PROSITE-ProRule" id="PRU00047"/>
    </source>
</evidence>
<dbReference type="GO" id="GO:0008270">
    <property type="term" value="F:zinc ion binding"/>
    <property type="evidence" value="ECO:0007669"/>
    <property type="project" value="UniProtKB-KW"/>
</dbReference>
<dbReference type="SMART" id="SM00343">
    <property type="entry name" value="ZnF_C2HC"/>
    <property type="match status" value="2"/>
</dbReference>
<dbReference type="SUPFAM" id="SSF57756">
    <property type="entry name" value="Retrovirus zinc finger-like domains"/>
    <property type="match status" value="1"/>
</dbReference>
<protein>
    <recommendedName>
        <fullName evidence="3">CCHC-type domain-containing protein</fullName>
    </recommendedName>
</protein>
<dbReference type="Proteomes" id="UP000076407">
    <property type="component" value="Unassembled WGS sequence"/>
</dbReference>
<dbReference type="Pfam" id="PF00098">
    <property type="entry name" value="zf-CCHC"/>
    <property type="match status" value="1"/>
</dbReference>
<keyword evidence="1" id="KW-0479">Metal-binding</keyword>
<evidence type="ECO:0000256" key="2">
    <source>
        <dbReference type="SAM" id="MobiDB-lite"/>
    </source>
</evidence>
<sequence>MEARKQKPRKNVEDEEHERLVDEFISKLKKSYKKASKAEEVEAPRKVSHKAQLERFKNYANNLEIEDLRDGMIAQMIEFMESMVKEMSEMKKQLKQKSTQTIEVQTAQPSELAEDAPFVPQTRKGRVPKEARKRDNNARQRSAQRETPKSSGGQSKQPKKKKKKRSLPKPEAVVIEKCENIDLAKVLKGLTHDDALKDVGDQVAKVRRTQNGDMLLVLKRGKEAVRVEAGIKNALKDKANVRTLAPSVTIEIAHLDEITVAEKIAEALKQQLEIEIDHKEIKVREGRTKGTQKAMFRVPLSAKERVLNLGKLKVGWCVCSLREATVQVKCFKCWKLGHKGFECTGQDRSKLCIKCGQEGHKIRECPNDMMCLDCQAIEILKECYGRPEIVVNTLMANIRRMPPPKDDNFEAL</sequence>
<organism evidence="4 5">
    <name type="scientific">Anopheles quadriannulatus</name>
    <name type="common">Mosquito</name>
    <dbReference type="NCBI Taxonomy" id="34691"/>
    <lineage>
        <taxon>Eukaryota</taxon>
        <taxon>Metazoa</taxon>
        <taxon>Ecdysozoa</taxon>
        <taxon>Arthropoda</taxon>
        <taxon>Hexapoda</taxon>
        <taxon>Insecta</taxon>
        <taxon>Pterygota</taxon>
        <taxon>Neoptera</taxon>
        <taxon>Endopterygota</taxon>
        <taxon>Diptera</taxon>
        <taxon>Nematocera</taxon>
        <taxon>Culicoidea</taxon>
        <taxon>Culicidae</taxon>
        <taxon>Anophelinae</taxon>
        <taxon>Anopheles</taxon>
    </lineage>
</organism>
<keyword evidence="1" id="KW-0863">Zinc-finger</keyword>